<proteinExistence type="predicted"/>
<dbReference type="Proteomes" id="UP001202244">
    <property type="component" value="Chromosome"/>
</dbReference>
<accession>A0ABY3XSE2</accession>
<evidence type="ECO:0000313" key="3">
    <source>
        <dbReference type="Proteomes" id="UP001202244"/>
    </source>
</evidence>
<keyword evidence="3" id="KW-1185">Reference proteome</keyword>
<protein>
    <submittedName>
        <fullName evidence="2">Uncharacterized protein</fullName>
    </submittedName>
</protein>
<evidence type="ECO:0000256" key="1">
    <source>
        <dbReference type="SAM" id="MobiDB-lite"/>
    </source>
</evidence>
<name>A0ABY3XSE2_9ACTN</name>
<reference evidence="2 3" key="1">
    <citation type="journal article" date="2023" name="Microbiol. Spectr.">
        <title>Synergy between Genome Mining, Metabolomics, and Bioinformatics Uncovers Antibacterial Chlorinated Carbazole Alkaloids and Their Biosynthetic Gene Cluster from Streptomyces tubbatahanensis sp. nov., a Novel Actinomycete Isolated from Sulu Sea, Philippines.</title>
        <authorList>
            <person name="Tenebro C.P."/>
            <person name="Trono D.J.V.L."/>
            <person name="Balida L.A.P."/>
            <person name="Bayog L.K.A."/>
            <person name="Bruna J.R."/>
            <person name="Sabido E.M."/>
            <person name="Caspe D.P.C."/>
            <person name="de Los Santos E.L.C."/>
            <person name="Saludes J.P."/>
            <person name="Dalisay D.S."/>
        </authorList>
    </citation>
    <scope>NUCLEOTIDE SEQUENCE [LARGE SCALE GENOMIC DNA]</scope>
    <source>
        <strain evidence="2 3">DSD3025</strain>
    </source>
</reference>
<sequence>MTTPAPPPPPQPQPQPATAPQPVPAPAAAPALRAIEWDGTTWDDPSEDQLHDLLADMNLRFRFVVVERLGKEPAGHHYMQVHLNDDFSYQVEYREGGPEHHFQAHVPAQPEMLRPQPVAGVLQAWAFEKPGWREALDWTPWDGSPN</sequence>
<gene>
    <name evidence="2" type="ORF">MMF93_12695</name>
</gene>
<dbReference type="EMBL" id="CP093846">
    <property type="protein sequence ID" value="UNS97266.1"/>
    <property type="molecule type" value="Genomic_DNA"/>
</dbReference>
<dbReference type="RefSeq" id="WP_242751417.1">
    <property type="nucleotide sequence ID" value="NZ_CP093846.1"/>
</dbReference>
<feature type="compositionally biased region" description="Pro residues" evidence="1">
    <location>
        <begin position="1"/>
        <end position="27"/>
    </location>
</feature>
<feature type="region of interest" description="Disordered" evidence="1">
    <location>
        <begin position="1"/>
        <end position="28"/>
    </location>
</feature>
<organism evidence="2 3">
    <name type="scientific">Streptomyces tubbatahanensis</name>
    <dbReference type="NCBI Taxonomy" id="2923272"/>
    <lineage>
        <taxon>Bacteria</taxon>
        <taxon>Bacillati</taxon>
        <taxon>Actinomycetota</taxon>
        <taxon>Actinomycetes</taxon>
        <taxon>Kitasatosporales</taxon>
        <taxon>Streptomycetaceae</taxon>
        <taxon>Streptomyces</taxon>
    </lineage>
</organism>
<evidence type="ECO:0000313" key="2">
    <source>
        <dbReference type="EMBL" id="UNS97266.1"/>
    </source>
</evidence>